<dbReference type="InterPro" id="IPR001437">
    <property type="entry name" value="Tscrpt_elong_fac_GreA/B_C"/>
</dbReference>
<evidence type="ECO:0000313" key="4">
    <source>
        <dbReference type="Proteomes" id="UP000176512"/>
    </source>
</evidence>
<reference evidence="3 4" key="1">
    <citation type="journal article" date="2016" name="Nat. Commun.">
        <title>Thousands of microbial genomes shed light on interconnected biogeochemical processes in an aquifer system.</title>
        <authorList>
            <person name="Anantharaman K."/>
            <person name="Brown C.T."/>
            <person name="Hug L.A."/>
            <person name="Sharon I."/>
            <person name="Castelle C.J."/>
            <person name="Probst A.J."/>
            <person name="Thomas B.C."/>
            <person name="Singh A."/>
            <person name="Wilkins M.J."/>
            <person name="Karaoz U."/>
            <person name="Brodie E.L."/>
            <person name="Williams K.H."/>
            <person name="Hubbard S.S."/>
            <person name="Banfield J.F."/>
        </authorList>
    </citation>
    <scope>NUCLEOTIDE SEQUENCE [LARGE SCALE GENOMIC DNA]</scope>
</reference>
<keyword evidence="1" id="KW-1133">Transmembrane helix</keyword>
<keyword evidence="1" id="KW-0812">Transmembrane</keyword>
<dbReference type="Gene3D" id="3.10.50.30">
    <property type="entry name" value="Transcription elongation factor, GreA/GreB, C-terminal domain"/>
    <property type="match status" value="1"/>
</dbReference>
<feature type="domain" description="Transcription elongation factor GreA/GreB C-terminal" evidence="2">
    <location>
        <begin position="65"/>
        <end position="140"/>
    </location>
</feature>
<sequence length="140" mass="14839">MALSKRDLVDALIAKLRQEIPAPVMVSAVGGGDFQERIARQGRENDIMRQIGMLGNGTSLLAPAVTVGLGAIVRFEYLPDGVPLARFILPAAVGEVLPGGIIVMTLESPLGNALQGHKKGEIVTVKTPKGYRIVEILSVE</sequence>
<keyword evidence="1" id="KW-0472">Membrane</keyword>
<gene>
    <name evidence="3" type="ORF">A3A24_03585</name>
</gene>
<dbReference type="GO" id="GO:0003677">
    <property type="term" value="F:DNA binding"/>
    <property type="evidence" value="ECO:0007669"/>
    <property type="project" value="InterPro"/>
</dbReference>
<name>A0A1G1YS23_9BACT</name>
<evidence type="ECO:0000313" key="3">
    <source>
        <dbReference type="EMBL" id="OGY55145.1"/>
    </source>
</evidence>
<dbReference type="GO" id="GO:0032784">
    <property type="term" value="P:regulation of DNA-templated transcription elongation"/>
    <property type="evidence" value="ECO:0007669"/>
    <property type="project" value="InterPro"/>
</dbReference>
<dbReference type="AlphaFoldDB" id="A0A1G1YS23"/>
<feature type="transmembrane region" description="Helical" evidence="1">
    <location>
        <begin position="87"/>
        <end position="106"/>
    </location>
</feature>
<feature type="transmembrane region" description="Helical" evidence="1">
    <location>
        <begin position="53"/>
        <end position="75"/>
    </location>
</feature>
<accession>A0A1G1YS23</accession>
<proteinExistence type="predicted"/>
<organism evidence="3 4">
    <name type="scientific">Candidatus Buchananbacteria bacterium RIFCSPLOWO2_01_FULL_46_12</name>
    <dbReference type="NCBI Taxonomy" id="1797546"/>
    <lineage>
        <taxon>Bacteria</taxon>
        <taxon>Candidatus Buchananiibacteriota</taxon>
    </lineage>
</organism>
<dbReference type="Pfam" id="PF01272">
    <property type="entry name" value="GreA_GreB"/>
    <property type="match status" value="1"/>
</dbReference>
<dbReference type="Proteomes" id="UP000176512">
    <property type="component" value="Unassembled WGS sequence"/>
</dbReference>
<protein>
    <recommendedName>
        <fullName evidence="2">Transcription elongation factor GreA/GreB C-terminal domain-containing protein</fullName>
    </recommendedName>
</protein>
<evidence type="ECO:0000256" key="1">
    <source>
        <dbReference type="SAM" id="Phobius"/>
    </source>
</evidence>
<dbReference type="InterPro" id="IPR036953">
    <property type="entry name" value="GreA/GreB_C_sf"/>
</dbReference>
<dbReference type="EMBL" id="MHIP01000012">
    <property type="protein sequence ID" value="OGY55145.1"/>
    <property type="molecule type" value="Genomic_DNA"/>
</dbReference>
<evidence type="ECO:0000259" key="2">
    <source>
        <dbReference type="Pfam" id="PF01272"/>
    </source>
</evidence>
<comment type="caution">
    <text evidence="3">The sequence shown here is derived from an EMBL/GenBank/DDBJ whole genome shotgun (WGS) entry which is preliminary data.</text>
</comment>
<dbReference type="SUPFAM" id="SSF54534">
    <property type="entry name" value="FKBP-like"/>
    <property type="match status" value="1"/>
</dbReference>